<organism evidence="4 5">
    <name type="scientific">Saccharata proteae CBS 121410</name>
    <dbReference type="NCBI Taxonomy" id="1314787"/>
    <lineage>
        <taxon>Eukaryota</taxon>
        <taxon>Fungi</taxon>
        <taxon>Dikarya</taxon>
        <taxon>Ascomycota</taxon>
        <taxon>Pezizomycotina</taxon>
        <taxon>Dothideomycetes</taxon>
        <taxon>Dothideomycetes incertae sedis</taxon>
        <taxon>Botryosphaeriales</taxon>
        <taxon>Saccharataceae</taxon>
        <taxon>Saccharata</taxon>
    </lineage>
</organism>
<comment type="caution">
    <text evidence="4">The sequence shown here is derived from an EMBL/GenBank/DDBJ whole genome shotgun (WGS) entry which is preliminary data.</text>
</comment>
<sequence>MSLAALATTTATVLAHPSPFPAYTLEKRAPQTSADNCTEYCSVSAGCVCTVRPSDCTAFYTVQPDDTCGTIGDLFANFTISQFYKWNPSIGPTCLGLQAYVPVCINTPWYTFVPPVQADYGTVEDADDTPIPQMPNIIQSCTEYEYVGADQTVSSMAEQNDFPVEDFALWNGNATGPWANYWVCVKA</sequence>
<proteinExistence type="predicted"/>
<dbReference type="OrthoDB" id="2281372at2759"/>
<dbReference type="SUPFAM" id="SSF54106">
    <property type="entry name" value="LysM domain"/>
    <property type="match status" value="1"/>
</dbReference>
<evidence type="ECO:0000256" key="1">
    <source>
        <dbReference type="ARBA" id="ARBA00022669"/>
    </source>
</evidence>
<keyword evidence="5" id="KW-1185">Reference proteome</keyword>
<dbReference type="PANTHER" id="PTHR34997:SF1">
    <property type="entry name" value="PEPTIDOGLYCAN-BINDING LYSIN DOMAIN"/>
    <property type="match status" value="1"/>
</dbReference>
<evidence type="ECO:0000313" key="4">
    <source>
        <dbReference type="EMBL" id="KAF2087247.1"/>
    </source>
</evidence>
<protein>
    <submittedName>
        <fullName evidence="4">Carbohydrate-binding module family 50 protein</fullName>
    </submittedName>
</protein>
<dbReference type="EMBL" id="ML978720">
    <property type="protein sequence ID" value="KAF2087247.1"/>
    <property type="molecule type" value="Genomic_DNA"/>
</dbReference>
<name>A0A9P4HUV1_9PEZI</name>
<dbReference type="AlphaFoldDB" id="A0A9P4HUV1"/>
<dbReference type="GO" id="GO:0008061">
    <property type="term" value="F:chitin binding"/>
    <property type="evidence" value="ECO:0007669"/>
    <property type="project" value="UniProtKB-KW"/>
</dbReference>
<dbReference type="PROSITE" id="PS51782">
    <property type="entry name" value="LYSM"/>
    <property type="match status" value="1"/>
</dbReference>
<keyword evidence="2" id="KW-0843">Virulence</keyword>
<feature type="domain" description="LysM" evidence="3">
    <location>
        <begin position="58"/>
        <end position="105"/>
    </location>
</feature>
<evidence type="ECO:0000259" key="3">
    <source>
        <dbReference type="PROSITE" id="PS51782"/>
    </source>
</evidence>
<keyword evidence="1" id="KW-0147">Chitin-binding</keyword>
<dbReference type="InterPro" id="IPR018392">
    <property type="entry name" value="LysM"/>
</dbReference>
<dbReference type="InterPro" id="IPR036779">
    <property type="entry name" value="LysM_dom_sf"/>
</dbReference>
<dbReference type="Proteomes" id="UP000799776">
    <property type="component" value="Unassembled WGS sequence"/>
</dbReference>
<reference evidence="4" key="1">
    <citation type="journal article" date="2020" name="Stud. Mycol.">
        <title>101 Dothideomycetes genomes: a test case for predicting lifestyles and emergence of pathogens.</title>
        <authorList>
            <person name="Haridas S."/>
            <person name="Albert R."/>
            <person name="Binder M."/>
            <person name="Bloem J."/>
            <person name="Labutti K."/>
            <person name="Salamov A."/>
            <person name="Andreopoulos B."/>
            <person name="Baker S."/>
            <person name="Barry K."/>
            <person name="Bills G."/>
            <person name="Bluhm B."/>
            <person name="Cannon C."/>
            <person name="Castanera R."/>
            <person name="Culley D."/>
            <person name="Daum C."/>
            <person name="Ezra D."/>
            <person name="Gonzalez J."/>
            <person name="Henrissat B."/>
            <person name="Kuo A."/>
            <person name="Liang C."/>
            <person name="Lipzen A."/>
            <person name="Lutzoni F."/>
            <person name="Magnuson J."/>
            <person name="Mondo S."/>
            <person name="Nolan M."/>
            <person name="Ohm R."/>
            <person name="Pangilinan J."/>
            <person name="Park H.-J."/>
            <person name="Ramirez L."/>
            <person name="Alfaro M."/>
            <person name="Sun H."/>
            <person name="Tritt A."/>
            <person name="Yoshinaga Y."/>
            <person name="Zwiers L.-H."/>
            <person name="Turgeon B."/>
            <person name="Goodwin S."/>
            <person name="Spatafora J."/>
            <person name="Crous P."/>
            <person name="Grigoriev I."/>
        </authorList>
    </citation>
    <scope>NUCLEOTIDE SEQUENCE</scope>
    <source>
        <strain evidence="4">CBS 121410</strain>
    </source>
</reference>
<dbReference type="CDD" id="cd00118">
    <property type="entry name" value="LysM"/>
    <property type="match status" value="1"/>
</dbReference>
<dbReference type="InterPro" id="IPR052210">
    <property type="entry name" value="LysM1-like"/>
</dbReference>
<dbReference type="Gene3D" id="3.10.350.10">
    <property type="entry name" value="LysM domain"/>
    <property type="match status" value="1"/>
</dbReference>
<evidence type="ECO:0000256" key="2">
    <source>
        <dbReference type="ARBA" id="ARBA00023026"/>
    </source>
</evidence>
<dbReference type="PANTHER" id="PTHR34997">
    <property type="entry name" value="AM15"/>
    <property type="match status" value="1"/>
</dbReference>
<evidence type="ECO:0000313" key="5">
    <source>
        <dbReference type="Proteomes" id="UP000799776"/>
    </source>
</evidence>
<gene>
    <name evidence="4" type="ORF">K490DRAFT_42320</name>
</gene>
<accession>A0A9P4HUV1</accession>
<dbReference type="Pfam" id="PF01476">
    <property type="entry name" value="LysM"/>
    <property type="match status" value="1"/>
</dbReference>